<dbReference type="SUPFAM" id="SSF56219">
    <property type="entry name" value="DNase I-like"/>
    <property type="match status" value="1"/>
</dbReference>
<name>A0A6S6U333_9GAMM</name>
<sequence>MNIFIVLIICAFYGLIGLELILSDDYFVVRYLHFLYSFFMLASIGFSLYLLIAHRKKLIWFIPALLFIVISYWLPMIASENTQHISYDEKQQKEFTLLSFSMNKSNHKYDDVAKVLKENPADIMCLQELPFDQYEVFKKVLKTHNIDMHHNYAKEENLMVLSKTPLTPLKTTPYMQTKTHLGGQEVLVWNLHSPKSLHLEHHQTIFMNLLRADVQENEHPHKIVCGDFNSTPQNDAMKSFFQFLTPSFHAAKNKGLFTYPSPGSEFLSPIPFIKIDYLLFSAPFKVLSYERLSEFSHSDHYPIKSVISM</sequence>
<evidence type="ECO:0000256" key="1">
    <source>
        <dbReference type="SAM" id="Phobius"/>
    </source>
</evidence>
<accession>A0A6S6U333</accession>
<proteinExistence type="predicted"/>
<reference evidence="3" key="1">
    <citation type="submission" date="2020-01" db="EMBL/GenBank/DDBJ databases">
        <authorList>
            <person name="Meier V. D."/>
            <person name="Meier V D."/>
        </authorList>
    </citation>
    <scope>NUCLEOTIDE SEQUENCE</scope>
    <source>
        <strain evidence="3">HLG_WM_MAG_07</strain>
    </source>
</reference>
<dbReference type="GO" id="GO:0003824">
    <property type="term" value="F:catalytic activity"/>
    <property type="evidence" value="ECO:0007669"/>
    <property type="project" value="InterPro"/>
</dbReference>
<dbReference type="Pfam" id="PF03372">
    <property type="entry name" value="Exo_endo_phos"/>
    <property type="match status" value="1"/>
</dbReference>
<organism evidence="3">
    <name type="scientific">uncultured Thiotrichaceae bacterium</name>
    <dbReference type="NCBI Taxonomy" id="298394"/>
    <lineage>
        <taxon>Bacteria</taxon>
        <taxon>Pseudomonadati</taxon>
        <taxon>Pseudomonadota</taxon>
        <taxon>Gammaproteobacteria</taxon>
        <taxon>Thiotrichales</taxon>
        <taxon>Thiotrichaceae</taxon>
        <taxon>environmental samples</taxon>
    </lineage>
</organism>
<gene>
    <name evidence="3" type="ORF">HELGO_WM6020</name>
</gene>
<dbReference type="EMBL" id="CACVAY010000103">
    <property type="protein sequence ID" value="CAA6821119.1"/>
    <property type="molecule type" value="Genomic_DNA"/>
</dbReference>
<keyword evidence="1" id="KW-0812">Transmembrane</keyword>
<feature type="domain" description="Endonuclease/exonuclease/phosphatase" evidence="2">
    <location>
        <begin position="104"/>
        <end position="300"/>
    </location>
</feature>
<dbReference type="InterPro" id="IPR005135">
    <property type="entry name" value="Endo/exonuclease/phosphatase"/>
</dbReference>
<feature type="transmembrane region" description="Helical" evidence="1">
    <location>
        <begin position="33"/>
        <end position="51"/>
    </location>
</feature>
<keyword evidence="1" id="KW-1133">Transmembrane helix</keyword>
<evidence type="ECO:0000313" key="3">
    <source>
        <dbReference type="EMBL" id="CAA6821119.1"/>
    </source>
</evidence>
<dbReference type="Gene3D" id="3.60.10.10">
    <property type="entry name" value="Endonuclease/exonuclease/phosphatase"/>
    <property type="match status" value="1"/>
</dbReference>
<evidence type="ECO:0000259" key="2">
    <source>
        <dbReference type="Pfam" id="PF03372"/>
    </source>
</evidence>
<dbReference type="AlphaFoldDB" id="A0A6S6U333"/>
<dbReference type="InterPro" id="IPR036691">
    <property type="entry name" value="Endo/exonu/phosph_ase_sf"/>
</dbReference>
<keyword evidence="1" id="KW-0472">Membrane</keyword>
<protein>
    <recommendedName>
        <fullName evidence="2">Endonuclease/exonuclease/phosphatase domain-containing protein</fullName>
    </recommendedName>
</protein>
<feature type="transmembrane region" description="Helical" evidence="1">
    <location>
        <begin position="58"/>
        <end position="78"/>
    </location>
</feature>